<dbReference type="Proteomes" id="UP000321362">
    <property type="component" value="Chromosome"/>
</dbReference>
<dbReference type="InterPro" id="IPR021215">
    <property type="entry name" value="DUF2752"/>
</dbReference>
<dbReference type="OrthoDB" id="1525013at2"/>
<feature type="transmembrane region" description="Helical" evidence="1">
    <location>
        <begin position="20"/>
        <end position="41"/>
    </location>
</feature>
<evidence type="ECO:0000256" key="1">
    <source>
        <dbReference type="SAM" id="Phobius"/>
    </source>
</evidence>
<name>A0A5B8WCN7_9SPHI</name>
<keyword evidence="3" id="KW-1185">Reference proteome</keyword>
<gene>
    <name evidence="2" type="ORF">FSB76_13065</name>
</gene>
<dbReference type="EMBL" id="CP042437">
    <property type="protein sequence ID" value="QEC80485.1"/>
    <property type="molecule type" value="Genomic_DNA"/>
</dbReference>
<evidence type="ECO:0000313" key="2">
    <source>
        <dbReference type="EMBL" id="QEC80485.1"/>
    </source>
</evidence>
<organism evidence="2 3">
    <name type="scientific">Mucilaginibacter ginsenosidivorax</name>
    <dbReference type="NCBI Taxonomy" id="862126"/>
    <lineage>
        <taxon>Bacteria</taxon>
        <taxon>Pseudomonadati</taxon>
        <taxon>Bacteroidota</taxon>
        <taxon>Sphingobacteriia</taxon>
        <taxon>Sphingobacteriales</taxon>
        <taxon>Sphingobacteriaceae</taxon>
        <taxon>Mucilaginibacter</taxon>
    </lineage>
</organism>
<proteinExistence type="predicted"/>
<sequence>MLCLAFTSPQATSHFTLCPLKLMGITWCPGCGLGHAIIYLFHGQISNSFHAHWLGVPAVLVIFHRIYILTRQRFDLFP</sequence>
<keyword evidence="1" id="KW-0472">Membrane</keyword>
<accession>A0A5B8WCN7</accession>
<feature type="transmembrane region" description="Helical" evidence="1">
    <location>
        <begin position="53"/>
        <end position="70"/>
    </location>
</feature>
<protein>
    <submittedName>
        <fullName evidence="2">DUF2752 domain-containing protein</fullName>
    </submittedName>
</protein>
<evidence type="ECO:0000313" key="3">
    <source>
        <dbReference type="Proteomes" id="UP000321362"/>
    </source>
</evidence>
<keyword evidence="1" id="KW-0812">Transmembrane</keyword>
<dbReference type="Pfam" id="PF10825">
    <property type="entry name" value="DUF2752"/>
    <property type="match status" value="1"/>
</dbReference>
<dbReference type="AlphaFoldDB" id="A0A5B8WCN7"/>
<keyword evidence="1" id="KW-1133">Transmembrane helix</keyword>
<reference evidence="2 3" key="1">
    <citation type="journal article" date="2013" name="J. Microbiol.">
        <title>Mucilaginibacter ginsenosidivorax sp. nov., with ginsenoside converting activity isolated from sediment.</title>
        <authorList>
            <person name="Kim J.K."/>
            <person name="Choi T.E."/>
            <person name="Liu Q.M."/>
            <person name="Park H.Y."/>
            <person name="Yi T.H."/>
            <person name="Yoon M.H."/>
            <person name="Kim S.C."/>
            <person name="Im W.T."/>
        </authorList>
    </citation>
    <scope>NUCLEOTIDE SEQUENCE [LARGE SCALE GENOMIC DNA]</scope>
    <source>
        <strain evidence="2 3">KHI28</strain>
    </source>
</reference>
<dbReference type="KEGG" id="mgk:FSB76_13065"/>